<comment type="caution">
    <text evidence="1">The sequence shown here is derived from an EMBL/GenBank/DDBJ whole genome shotgun (WGS) entry which is preliminary data.</text>
</comment>
<dbReference type="OrthoDB" id="6141723at2759"/>
<protein>
    <submittedName>
        <fullName evidence="1">Uncharacterized protein</fullName>
    </submittedName>
</protein>
<accession>A0A6G0Y7W1</accession>
<evidence type="ECO:0000313" key="2">
    <source>
        <dbReference type="Proteomes" id="UP000478052"/>
    </source>
</evidence>
<gene>
    <name evidence="1" type="ORF">FWK35_00019148</name>
</gene>
<name>A0A6G0Y7W1_APHCR</name>
<dbReference type="EMBL" id="VUJU01005650">
    <property type="protein sequence ID" value="KAF0750661.1"/>
    <property type="molecule type" value="Genomic_DNA"/>
</dbReference>
<proteinExistence type="predicted"/>
<organism evidence="1 2">
    <name type="scientific">Aphis craccivora</name>
    <name type="common">Cowpea aphid</name>
    <dbReference type="NCBI Taxonomy" id="307492"/>
    <lineage>
        <taxon>Eukaryota</taxon>
        <taxon>Metazoa</taxon>
        <taxon>Ecdysozoa</taxon>
        <taxon>Arthropoda</taxon>
        <taxon>Hexapoda</taxon>
        <taxon>Insecta</taxon>
        <taxon>Pterygota</taxon>
        <taxon>Neoptera</taxon>
        <taxon>Paraneoptera</taxon>
        <taxon>Hemiptera</taxon>
        <taxon>Sternorrhyncha</taxon>
        <taxon>Aphidomorpha</taxon>
        <taxon>Aphidoidea</taxon>
        <taxon>Aphididae</taxon>
        <taxon>Aphidini</taxon>
        <taxon>Aphis</taxon>
        <taxon>Aphis</taxon>
    </lineage>
</organism>
<dbReference type="AlphaFoldDB" id="A0A6G0Y7W1"/>
<reference evidence="1 2" key="1">
    <citation type="submission" date="2019-08" db="EMBL/GenBank/DDBJ databases">
        <title>Whole genome of Aphis craccivora.</title>
        <authorList>
            <person name="Voronova N.V."/>
            <person name="Shulinski R.S."/>
            <person name="Bandarenka Y.V."/>
            <person name="Zhorov D.G."/>
            <person name="Warner D."/>
        </authorList>
    </citation>
    <scope>NUCLEOTIDE SEQUENCE [LARGE SCALE GENOMIC DNA]</scope>
    <source>
        <strain evidence="1">180601</strain>
        <tissue evidence="1">Whole Body</tissue>
    </source>
</reference>
<sequence length="273" mass="31758">MDSEEFRKLIIDTPFSSHTTVEEKYERFIQTRATNGSNDEIYIEPPTQKWKSSKTNVERQREFRLQKKLRASMNVTEDAADVTDVNNRYVPPSKSVADDEFFKRFTANRFGLSCSVCDKLWFEKDIHPAPASASVMLATEFPIKNVFDYRYPLIPSHLPPLDPITERLVWPRIVFMQIHQLVKGSKAIVTSNNRNNRQQRTQSKFDFPVETAYDVVERKMYLSLAPGMDRPIVALGYDEHAEELSLPSIYIGELIRFHRHVYNATNDDDENDM</sequence>
<dbReference type="Proteomes" id="UP000478052">
    <property type="component" value="Unassembled WGS sequence"/>
</dbReference>
<evidence type="ECO:0000313" key="1">
    <source>
        <dbReference type="EMBL" id="KAF0750661.1"/>
    </source>
</evidence>
<keyword evidence="2" id="KW-1185">Reference proteome</keyword>